<organism evidence="7 8">
    <name type="scientific">Rhodanobacter thiooxydans</name>
    <dbReference type="NCBI Taxonomy" id="416169"/>
    <lineage>
        <taxon>Bacteria</taxon>
        <taxon>Pseudomonadati</taxon>
        <taxon>Pseudomonadota</taxon>
        <taxon>Gammaproteobacteria</taxon>
        <taxon>Lysobacterales</taxon>
        <taxon>Rhodanobacteraceae</taxon>
        <taxon>Rhodanobacter</taxon>
    </lineage>
</organism>
<feature type="transmembrane region" description="Helical" evidence="6">
    <location>
        <begin position="131"/>
        <end position="154"/>
    </location>
</feature>
<evidence type="ECO:0000256" key="1">
    <source>
        <dbReference type="ARBA" id="ARBA00004651"/>
    </source>
</evidence>
<evidence type="ECO:0000256" key="2">
    <source>
        <dbReference type="ARBA" id="ARBA00022475"/>
    </source>
</evidence>
<keyword evidence="4 6" id="KW-1133">Transmembrane helix</keyword>
<name>A0A154QLT5_9GAMM</name>
<comment type="caution">
    <text evidence="7">The sequence shown here is derived from an EMBL/GenBank/DDBJ whole genome shotgun (WGS) entry which is preliminary data.</text>
</comment>
<evidence type="ECO:0000256" key="5">
    <source>
        <dbReference type="ARBA" id="ARBA00023136"/>
    </source>
</evidence>
<keyword evidence="8" id="KW-1185">Reference proteome</keyword>
<feature type="transmembrane region" description="Helical" evidence="6">
    <location>
        <begin position="100"/>
        <end position="119"/>
    </location>
</feature>
<dbReference type="PANTHER" id="PTHR30250">
    <property type="entry name" value="PST FAMILY PREDICTED COLANIC ACID TRANSPORTER"/>
    <property type="match status" value="1"/>
</dbReference>
<dbReference type="RefSeq" id="WP_063107579.1">
    <property type="nucleotide sequence ID" value="NZ_LVJS01000020.1"/>
</dbReference>
<dbReference type="PANTHER" id="PTHR30250:SF31">
    <property type="entry name" value="INNER MEMBRANE PROTEIN YGHQ"/>
    <property type="match status" value="1"/>
</dbReference>
<dbReference type="InterPro" id="IPR002797">
    <property type="entry name" value="Polysacc_synth"/>
</dbReference>
<dbReference type="STRING" id="416169.RHOFW104T7_06985"/>
<evidence type="ECO:0000256" key="4">
    <source>
        <dbReference type="ARBA" id="ARBA00022989"/>
    </source>
</evidence>
<dbReference type="Proteomes" id="UP000076131">
    <property type="component" value="Unassembled WGS sequence"/>
</dbReference>
<comment type="subcellular location">
    <subcellularLocation>
        <location evidence="1">Cell membrane</location>
        <topology evidence="1">Multi-pass membrane protein</topology>
    </subcellularLocation>
</comment>
<feature type="transmembrane region" description="Helical" evidence="6">
    <location>
        <begin position="74"/>
        <end position="94"/>
    </location>
</feature>
<keyword evidence="2" id="KW-1003">Cell membrane</keyword>
<sequence length="389" mass="41972">MLVWMFLRAAAQASIVVLLARQLGSQAYGQFVAVIAVASIFTPFVGLGLSNMVLRNAARDPAHEAIYFAHAVRWWWRSWLPCLTVAAVAAITLLPNGLPFAAVCAVIGAELLTASLVDLRARHQQAQQNTHIYGAINAGLPAIRLLAFGAFFVTTEKTDAAGILWIYAASSLIYAFFMWPMASSQACSSDALGSEPMTVSNGLPFSLAAFAMKLQGEFNKPLLARSGFGLAGTYNVAQRAVDMASLPLLALQESLWPRLYAQRNPLPQLRRTGLVLLMLALALSCVLWLAAPLLPWLVGPSYESAVAVLRMLVWLPLLQVFRALLNFYAIHHGHMLLIGWAYAIGAAVSVAGVMALVPALGMVGAVLASYAAEAAMITYLFVMTRRQVQ</sequence>
<feature type="transmembrane region" description="Helical" evidence="6">
    <location>
        <begin position="337"/>
        <end position="357"/>
    </location>
</feature>
<dbReference type="Pfam" id="PF01943">
    <property type="entry name" value="Polysacc_synt"/>
    <property type="match status" value="1"/>
</dbReference>
<evidence type="ECO:0000313" key="7">
    <source>
        <dbReference type="EMBL" id="KZC24748.1"/>
    </source>
</evidence>
<feature type="transmembrane region" description="Helical" evidence="6">
    <location>
        <begin position="35"/>
        <end position="54"/>
    </location>
</feature>
<keyword evidence="3 6" id="KW-0812">Transmembrane</keyword>
<protein>
    <recommendedName>
        <fullName evidence="9">Polysaccharide biosynthesis protein</fullName>
    </recommendedName>
</protein>
<accession>A0A154QLT5</accession>
<feature type="transmembrane region" description="Helical" evidence="6">
    <location>
        <begin position="304"/>
        <end position="325"/>
    </location>
</feature>
<feature type="transmembrane region" description="Helical" evidence="6">
    <location>
        <begin position="363"/>
        <end position="382"/>
    </location>
</feature>
<evidence type="ECO:0008006" key="9">
    <source>
        <dbReference type="Google" id="ProtNLM"/>
    </source>
</evidence>
<dbReference type="InterPro" id="IPR050833">
    <property type="entry name" value="Poly_Biosynth_Transport"/>
</dbReference>
<evidence type="ECO:0000313" key="8">
    <source>
        <dbReference type="Proteomes" id="UP000076131"/>
    </source>
</evidence>
<feature type="transmembrane region" description="Helical" evidence="6">
    <location>
        <begin position="273"/>
        <end position="298"/>
    </location>
</feature>
<proteinExistence type="predicted"/>
<evidence type="ECO:0000256" key="6">
    <source>
        <dbReference type="SAM" id="Phobius"/>
    </source>
</evidence>
<keyword evidence="5 6" id="KW-0472">Membrane</keyword>
<feature type="transmembrane region" description="Helical" evidence="6">
    <location>
        <begin position="160"/>
        <end position="179"/>
    </location>
</feature>
<gene>
    <name evidence="7" type="ORF">RHOFW104T7_06985</name>
</gene>
<dbReference type="EMBL" id="LVJS01000020">
    <property type="protein sequence ID" value="KZC24748.1"/>
    <property type="molecule type" value="Genomic_DNA"/>
</dbReference>
<reference evidence="7 8" key="1">
    <citation type="journal article" date="2016" name="MBio">
        <title>Lateral Gene Transfer in a Heavy Metal-Contaminated-Groundwater Microbial Community.</title>
        <authorList>
            <person name="Hemme C.L."/>
            <person name="Green S.J."/>
            <person name="Rishishwar L."/>
            <person name="Prakash O."/>
            <person name="Pettenato A."/>
            <person name="Chakraborty R."/>
            <person name="Deutschbauer A.M."/>
            <person name="Van Nostrand J.D."/>
            <person name="Wu L."/>
            <person name="He Z."/>
            <person name="Jordan I.K."/>
            <person name="Hazen T.C."/>
            <person name="Arkin A.P."/>
            <person name="Kostka J.E."/>
            <person name="Zhou J."/>
        </authorList>
    </citation>
    <scope>NUCLEOTIDE SEQUENCE [LARGE SCALE GENOMIC DNA]</scope>
    <source>
        <strain evidence="7 8">FW104-T7</strain>
    </source>
</reference>
<dbReference type="AlphaFoldDB" id="A0A154QLT5"/>
<dbReference type="GO" id="GO:0005886">
    <property type="term" value="C:plasma membrane"/>
    <property type="evidence" value="ECO:0007669"/>
    <property type="project" value="UniProtKB-SubCell"/>
</dbReference>
<evidence type="ECO:0000256" key="3">
    <source>
        <dbReference type="ARBA" id="ARBA00022692"/>
    </source>
</evidence>